<dbReference type="GO" id="GO:0005886">
    <property type="term" value="C:plasma membrane"/>
    <property type="evidence" value="ECO:0007669"/>
    <property type="project" value="UniProtKB-SubCell"/>
</dbReference>
<dbReference type="PROSITE" id="PS50928">
    <property type="entry name" value="ABC_TM1"/>
    <property type="match status" value="2"/>
</dbReference>
<accession>A0A7I9VLE5</accession>
<dbReference type="GO" id="GO:0055085">
    <property type="term" value="P:transmembrane transport"/>
    <property type="evidence" value="ECO:0007669"/>
    <property type="project" value="InterPro"/>
</dbReference>
<feature type="transmembrane region" description="Helical" evidence="5">
    <location>
        <begin position="489"/>
        <end position="511"/>
    </location>
</feature>
<keyword evidence="2 5" id="KW-0812">Transmembrane</keyword>
<dbReference type="PANTHER" id="PTHR42744">
    <property type="entry name" value="BINDING-PROTEIN-DEPENDENT TRANSPORT SYSTEMS INNER MEMBRANE COMPONENT"/>
    <property type="match status" value="1"/>
</dbReference>
<evidence type="ECO:0000259" key="6">
    <source>
        <dbReference type="PROSITE" id="PS50928"/>
    </source>
</evidence>
<reference evidence="8" key="1">
    <citation type="journal article" date="2020" name="Appl. Environ. Microbiol.">
        <title>Diazotrophic Anaeromyxobacter Isolates from Soils.</title>
        <authorList>
            <person name="Masuda Y."/>
            <person name="Yamanaka H."/>
            <person name="Xu Z.X."/>
            <person name="Shiratori Y."/>
            <person name="Aono T."/>
            <person name="Amachi S."/>
            <person name="Senoo K."/>
            <person name="Itoh H."/>
        </authorList>
    </citation>
    <scope>NUCLEOTIDE SEQUENCE [LARGE SCALE GENOMIC DNA]</scope>
    <source>
        <strain evidence="8">R267</strain>
    </source>
</reference>
<gene>
    <name evidence="7" type="ORF">AMYX_19730</name>
</gene>
<evidence type="ECO:0000256" key="1">
    <source>
        <dbReference type="ARBA" id="ARBA00004651"/>
    </source>
</evidence>
<dbReference type="InterPro" id="IPR000515">
    <property type="entry name" value="MetI-like"/>
</dbReference>
<evidence type="ECO:0000313" key="7">
    <source>
        <dbReference type="EMBL" id="GEJ57232.1"/>
    </source>
</evidence>
<feature type="transmembrane region" description="Helical" evidence="5">
    <location>
        <begin position="367"/>
        <end position="393"/>
    </location>
</feature>
<dbReference type="PANTHER" id="PTHR42744:SF1">
    <property type="entry name" value="BINDING-PROTEIN-DEPENDENT TRANSPORT SYSTEMS INNER MEMBRANE COMPONENT"/>
    <property type="match status" value="1"/>
</dbReference>
<comment type="subcellular location">
    <subcellularLocation>
        <location evidence="1 5">Cell membrane</location>
        <topology evidence="1 5">Multi-pass membrane protein</topology>
    </subcellularLocation>
</comment>
<feature type="domain" description="ABC transmembrane type-1" evidence="6">
    <location>
        <begin position="68"/>
        <end position="263"/>
    </location>
</feature>
<dbReference type="Pfam" id="PF00528">
    <property type="entry name" value="BPD_transp_1"/>
    <property type="match status" value="2"/>
</dbReference>
<feature type="transmembrane region" description="Helical" evidence="5">
    <location>
        <begin position="414"/>
        <end position="440"/>
    </location>
</feature>
<feature type="transmembrane region" description="Helical" evidence="5">
    <location>
        <begin position="545"/>
        <end position="567"/>
    </location>
</feature>
<evidence type="ECO:0000256" key="3">
    <source>
        <dbReference type="ARBA" id="ARBA00022989"/>
    </source>
</evidence>
<evidence type="ECO:0000313" key="8">
    <source>
        <dbReference type="Proteomes" id="UP000503640"/>
    </source>
</evidence>
<keyword evidence="3 5" id="KW-1133">Transmembrane helix</keyword>
<feature type="transmembrane region" description="Helical" evidence="5">
    <location>
        <begin position="338"/>
        <end position="361"/>
    </location>
</feature>
<evidence type="ECO:0000256" key="2">
    <source>
        <dbReference type="ARBA" id="ARBA00022692"/>
    </source>
</evidence>
<dbReference type="AlphaFoldDB" id="A0A7I9VLE5"/>
<dbReference type="CDD" id="cd06261">
    <property type="entry name" value="TM_PBP2"/>
    <property type="match status" value="2"/>
</dbReference>
<name>A0A7I9VLE5_9BACT</name>
<proteinExistence type="inferred from homology"/>
<dbReference type="Proteomes" id="UP000503640">
    <property type="component" value="Unassembled WGS sequence"/>
</dbReference>
<dbReference type="EMBL" id="BJTG01000004">
    <property type="protein sequence ID" value="GEJ57232.1"/>
    <property type="molecule type" value="Genomic_DNA"/>
</dbReference>
<evidence type="ECO:0000256" key="4">
    <source>
        <dbReference type="ARBA" id="ARBA00023136"/>
    </source>
</evidence>
<protein>
    <submittedName>
        <fullName evidence="7">Sulfonate ABC transporter permease</fullName>
    </submittedName>
</protein>
<dbReference type="InterPro" id="IPR035906">
    <property type="entry name" value="MetI-like_sf"/>
</dbReference>
<sequence>MARASTPIFGAAQAALARSRRFRATDLALAAAVPAAIFGMVRLAQQWTGALRPSVEIDLALRALPGYAALSLSRGLAAYALSLGFTLVYGYWAARDRVAERVLIPALDILQSIPVLSFMPGLVLGLVGLFPRSNAGLELASVLMIFTGQAWNMTFSFYHALRSIPRDLTEVATLNRFGWWQRFTRVELPFSAIGLVWNSMMSMAGGWFFLMVSEAFVLGEQDFRLPGLGSYMSVAVARGDGRAMAAAVATMTLMIVALDQLLWRPVVVWAQKFRVEESGQTEAMASWFLDVLRRSRILPWLGARARALGEAPGDWLRRRALAAEARPARPRGRAAGRVSAALFAALVVLLLLGALGLLRLLRPVTAAAWLSIATAALFTLTRVLVATALGTAWAVPAGLAIGLSPRLSRVLQPVVQVAASFPAPMLFPAVVAALAAAGVGLGTGSVVLMLLGTQWYILFNVVAGATAIPADLREAALLYRLPRWQRFRALYLPAVFPYLVTGWVTAAGGAWNASIVSEYVAFRGSVLTAHGLGARISVAAAAGDFSTLAAASTVMALVVVLFNRLVWRRLHRLAEERYSLAR</sequence>
<feature type="transmembrane region" description="Helical" evidence="5">
    <location>
        <begin position="188"/>
        <end position="210"/>
    </location>
</feature>
<comment type="similarity">
    <text evidence="5">Belongs to the binding-protein-dependent transport system permease family.</text>
</comment>
<keyword evidence="4 5" id="KW-0472">Membrane</keyword>
<organism evidence="7 8">
    <name type="scientific">Anaeromyxobacter diazotrophicus</name>
    <dbReference type="NCBI Taxonomy" id="2590199"/>
    <lineage>
        <taxon>Bacteria</taxon>
        <taxon>Pseudomonadati</taxon>
        <taxon>Myxococcota</taxon>
        <taxon>Myxococcia</taxon>
        <taxon>Myxococcales</taxon>
        <taxon>Cystobacterineae</taxon>
        <taxon>Anaeromyxobacteraceae</taxon>
        <taxon>Anaeromyxobacter</taxon>
    </lineage>
</organism>
<dbReference type="SUPFAM" id="SSF161098">
    <property type="entry name" value="MetI-like"/>
    <property type="match status" value="2"/>
</dbReference>
<feature type="transmembrane region" description="Helical" evidence="5">
    <location>
        <begin position="446"/>
        <end position="468"/>
    </location>
</feature>
<keyword evidence="5" id="KW-0813">Transport</keyword>
<comment type="caution">
    <text evidence="7">The sequence shown here is derived from an EMBL/GenBank/DDBJ whole genome shotgun (WGS) entry which is preliminary data.</text>
</comment>
<feature type="domain" description="ABC transmembrane type-1" evidence="6">
    <location>
        <begin position="376"/>
        <end position="566"/>
    </location>
</feature>
<keyword evidence="8" id="KW-1185">Reference proteome</keyword>
<feature type="transmembrane region" description="Helical" evidence="5">
    <location>
        <begin position="106"/>
        <end position="127"/>
    </location>
</feature>
<dbReference type="RefSeq" id="WP_176064704.1">
    <property type="nucleotide sequence ID" value="NZ_BJTG01000004.1"/>
</dbReference>
<feature type="transmembrane region" description="Helical" evidence="5">
    <location>
        <begin position="27"/>
        <end position="44"/>
    </location>
</feature>
<feature type="transmembrane region" description="Helical" evidence="5">
    <location>
        <begin position="139"/>
        <end position="158"/>
    </location>
</feature>
<evidence type="ECO:0000256" key="5">
    <source>
        <dbReference type="RuleBase" id="RU363032"/>
    </source>
</evidence>
<feature type="transmembrane region" description="Helical" evidence="5">
    <location>
        <begin position="243"/>
        <end position="263"/>
    </location>
</feature>
<feature type="transmembrane region" description="Helical" evidence="5">
    <location>
        <begin position="76"/>
        <end position="94"/>
    </location>
</feature>
<dbReference type="Gene3D" id="1.10.3720.10">
    <property type="entry name" value="MetI-like"/>
    <property type="match status" value="2"/>
</dbReference>